<dbReference type="InterPro" id="IPR003961">
    <property type="entry name" value="FN3_dom"/>
</dbReference>
<dbReference type="GO" id="GO:0004896">
    <property type="term" value="F:cytokine receptor activity"/>
    <property type="evidence" value="ECO:0007669"/>
    <property type="project" value="TreeGrafter"/>
</dbReference>
<feature type="transmembrane region" description="Helical" evidence="9">
    <location>
        <begin position="426"/>
        <end position="446"/>
    </location>
</feature>
<dbReference type="Pfam" id="PF00041">
    <property type="entry name" value="fn3"/>
    <property type="match status" value="1"/>
</dbReference>
<evidence type="ECO:0000256" key="6">
    <source>
        <dbReference type="ARBA" id="ARBA00023170"/>
    </source>
</evidence>
<feature type="non-terminal residue" evidence="12">
    <location>
        <position position="1"/>
    </location>
</feature>
<dbReference type="InterPro" id="IPR036116">
    <property type="entry name" value="FN3_sf"/>
</dbReference>
<proteinExistence type="predicted"/>
<dbReference type="PANTHER" id="PTHR23037:SF41">
    <property type="entry name" value="COLONY STIMULATING FACTOR 2 RECEPTOR, BETA, LOW-AFFINITY (GRANULOCYTE-MACROPHAGE) PRECURSOR"/>
    <property type="match status" value="1"/>
</dbReference>
<dbReference type="AlphaFoldDB" id="A0AAD8ZJV6"/>
<keyword evidence="13" id="KW-1185">Reference proteome</keyword>
<accession>A0AAD8ZJV6</accession>
<evidence type="ECO:0000313" key="13">
    <source>
        <dbReference type="Proteomes" id="UP001239994"/>
    </source>
</evidence>
<feature type="region of interest" description="Disordered" evidence="8">
    <location>
        <begin position="608"/>
        <end position="706"/>
    </location>
</feature>
<comment type="subcellular location">
    <subcellularLocation>
        <location evidence="1">Membrane</location>
        <topology evidence="1">Single-pass type I membrane protein</topology>
    </subcellularLocation>
</comment>
<name>A0AAD8ZJV6_9TELE</name>
<evidence type="ECO:0000256" key="2">
    <source>
        <dbReference type="ARBA" id="ARBA00022692"/>
    </source>
</evidence>
<organism evidence="12 13">
    <name type="scientific">Electrophorus voltai</name>
    <dbReference type="NCBI Taxonomy" id="2609070"/>
    <lineage>
        <taxon>Eukaryota</taxon>
        <taxon>Metazoa</taxon>
        <taxon>Chordata</taxon>
        <taxon>Craniata</taxon>
        <taxon>Vertebrata</taxon>
        <taxon>Euteleostomi</taxon>
        <taxon>Actinopterygii</taxon>
        <taxon>Neopterygii</taxon>
        <taxon>Teleostei</taxon>
        <taxon>Ostariophysi</taxon>
        <taxon>Gymnotiformes</taxon>
        <taxon>Gymnotoidei</taxon>
        <taxon>Gymnotidae</taxon>
        <taxon>Electrophorus</taxon>
    </lineage>
</organism>
<evidence type="ECO:0000313" key="12">
    <source>
        <dbReference type="EMBL" id="KAK1799403.1"/>
    </source>
</evidence>
<protein>
    <recommendedName>
        <fullName evidence="11">Fibronectin type-III domain-containing protein</fullName>
    </recommendedName>
</protein>
<dbReference type="EMBL" id="JAROKS010000012">
    <property type="protein sequence ID" value="KAK1799403.1"/>
    <property type="molecule type" value="Genomic_DNA"/>
</dbReference>
<evidence type="ECO:0000259" key="11">
    <source>
        <dbReference type="PROSITE" id="PS50853"/>
    </source>
</evidence>
<evidence type="ECO:0000256" key="9">
    <source>
        <dbReference type="SAM" id="Phobius"/>
    </source>
</evidence>
<feature type="chain" id="PRO_5041986517" description="Fibronectin type-III domain-containing protein" evidence="10">
    <location>
        <begin position="20"/>
        <end position="706"/>
    </location>
</feature>
<dbReference type="CDD" id="cd00063">
    <property type="entry name" value="FN3"/>
    <property type="match status" value="1"/>
</dbReference>
<evidence type="ECO:0000256" key="3">
    <source>
        <dbReference type="ARBA" id="ARBA00022729"/>
    </source>
</evidence>
<dbReference type="SUPFAM" id="SSF49265">
    <property type="entry name" value="Fibronectin type III"/>
    <property type="match status" value="2"/>
</dbReference>
<keyword evidence="7" id="KW-0325">Glycoprotein</keyword>
<keyword evidence="5 9" id="KW-0472">Membrane</keyword>
<dbReference type="PANTHER" id="PTHR23037">
    <property type="entry name" value="CYTOKINE RECEPTOR"/>
    <property type="match status" value="1"/>
</dbReference>
<keyword evidence="4 9" id="KW-1133">Transmembrane helix</keyword>
<dbReference type="Gene3D" id="2.60.40.10">
    <property type="entry name" value="Immunoglobulins"/>
    <property type="match status" value="4"/>
</dbReference>
<dbReference type="InterPro" id="IPR013783">
    <property type="entry name" value="Ig-like_fold"/>
</dbReference>
<evidence type="ECO:0000256" key="7">
    <source>
        <dbReference type="ARBA" id="ARBA00023180"/>
    </source>
</evidence>
<dbReference type="SMART" id="SM00060">
    <property type="entry name" value="FN3"/>
    <property type="match status" value="2"/>
</dbReference>
<feature type="compositionally biased region" description="Pro residues" evidence="8">
    <location>
        <begin position="640"/>
        <end position="652"/>
    </location>
</feature>
<evidence type="ECO:0000256" key="4">
    <source>
        <dbReference type="ARBA" id="ARBA00022989"/>
    </source>
</evidence>
<evidence type="ECO:0000256" key="1">
    <source>
        <dbReference type="ARBA" id="ARBA00004479"/>
    </source>
</evidence>
<reference evidence="12" key="1">
    <citation type="submission" date="2023-03" db="EMBL/GenBank/DDBJ databases">
        <title>Electrophorus voltai genome.</title>
        <authorList>
            <person name="Bian C."/>
        </authorList>
    </citation>
    <scope>NUCLEOTIDE SEQUENCE</scope>
    <source>
        <strain evidence="12">CB-2022</strain>
        <tissue evidence="12">Muscle</tissue>
    </source>
</reference>
<evidence type="ECO:0000256" key="5">
    <source>
        <dbReference type="ARBA" id="ARBA00023136"/>
    </source>
</evidence>
<evidence type="ECO:0000256" key="10">
    <source>
        <dbReference type="SAM" id="SignalP"/>
    </source>
</evidence>
<keyword evidence="3 10" id="KW-0732">Signal</keyword>
<feature type="domain" description="Fibronectin type-III" evidence="11">
    <location>
        <begin position="316"/>
        <end position="420"/>
    </location>
</feature>
<gene>
    <name evidence="12" type="ORF">P4O66_007631</name>
</gene>
<dbReference type="PROSITE" id="PS50853">
    <property type="entry name" value="FN3"/>
    <property type="match status" value="2"/>
</dbReference>
<comment type="caution">
    <text evidence="12">The sequence shown here is derived from an EMBL/GenBank/DDBJ whole genome shotgun (WGS) entry which is preliminary data.</text>
</comment>
<sequence>KMHPLQTLIVTALPLLVSSSTLQQCLHPRYFSSVLDSLQCYNDLTTYIRCTWEEDPHAHFNLSEITGESPCVSDGPSYLLPNGKTFRSCLYETLVFTLSSHTFFFNVSCPSKVTVFNVAQQGKVLPPVNLTVRGTEGGGRVLSWSSPYSSNHTLTYQLKYRRHGHDWTVVNTTSFELVIEKTALVPGYSYEARVRACGRVGLWSDWSPPVSWTTEEGEAVLNLQCVLVDMGLACSWQVKREHAQVLSYSLCLRGDGNNQCNQSCEQCTVHAGELQHTDALLNITCLVVSRTPELLTVEIRSIHARKEFQDQCNFRPPRPRTVQVDNKDGIWRVRWFRPTVNIKVELFYQVCVRRSDIQASEECYNITDNIVTNPLSFDIPHSSLLHQTQYMAQARTLPGVGRSGRPSDWSEPVYFTTDPAPWINTFIYISTGVLVLMFSIVLYNALPACHRKLELWKVSIPSPIKSKVLKEMSSRKPPAGWTYSANEKTSVCIMQASDNPIICQGSILEYPLLTYSDDSSVTIGMMKADWTHGSNGSSSTEDSRMMDTSGMSFLGPYILCCQESMLQSELSDPSFSPLLSYDNENALDSKSTSDSSLVKGGYVFSPPTILPSTHDSAPSSPPSPSREPSLSEPQKDSPPAYSPGPGGMPFPHPSGYCLMPRMDLNAADWAQASASPPKCDTENHPSKTTEGDEHACSYVTLSQPGI</sequence>
<dbReference type="GO" id="GO:0009897">
    <property type="term" value="C:external side of plasma membrane"/>
    <property type="evidence" value="ECO:0007669"/>
    <property type="project" value="TreeGrafter"/>
</dbReference>
<evidence type="ECO:0000256" key="8">
    <source>
        <dbReference type="SAM" id="MobiDB-lite"/>
    </source>
</evidence>
<keyword evidence="6" id="KW-0675">Receptor</keyword>
<keyword evidence="2 9" id="KW-0812">Transmembrane</keyword>
<feature type="compositionally biased region" description="Basic and acidic residues" evidence="8">
    <location>
        <begin position="679"/>
        <end position="695"/>
    </location>
</feature>
<dbReference type="Proteomes" id="UP001239994">
    <property type="component" value="Unassembled WGS sequence"/>
</dbReference>
<feature type="domain" description="Fibronectin type-III" evidence="11">
    <location>
        <begin position="126"/>
        <end position="217"/>
    </location>
</feature>
<feature type="signal peptide" evidence="10">
    <location>
        <begin position="1"/>
        <end position="19"/>
    </location>
</feature>